<dbReference type="RefSeq" id="WP_075067220.1">
    <property type="nucleotide sequence ID" value="NZ_LKAJ02000001.1"/>
</dbReference>
<keyword evidence="1" id="KW-0812">Transmembrane</keyword>
<keyword evidence="1" id="KW-0472">Membrane</keyword>
<dbReference type="Proteomes" id="UP000051497">
    <property type="component" value="Unassembled WGS sequence"/>
</dbReference>
<dbReference type="STRING" id="295108.HT99x_02620"/>
<feature type="transmembrane region" description="Helical" evidence="1">
    <location>
        <begin position="66"/>
        <end position="86"/>
    </location>
</feature>
<reference evidence="2" key="1">
    <citation type="submission" date="2015-09" db="EMBL/GenBank/DDBJ databases">
        <title>Draft Genome Sequences of Two Novel Amoeba-resistant Intranuclear Bacteria, Candidatus Berkiella cookevillensis and Candidatus Berkiella aquae.</title>
        <authorList>
            <person name="Mehari Y.T."/>
            <person name="Arivett B.A."/>
            <person name="Farone A.L."/>
            <person name="Gunderson J.H."/>
            <person name="Farone M.B."/>
        </authorList>
    </citation>
    <scope>NUCLEOTIDE SEQUENCE [LARGE SCALE GENOMIC DNA]</scope>
    <source>
        <strain evidence="2">HT99</strain>
    </source>
</reference>
<name>A0A0Q9YRP8_9GAMM</name>
<dbReference type="EMBL" id="LKAJ02000001">
    <property type="protein sequence ID" value="MCS5712263.1"/>
    <property type="molecule type" value="Genomic_DNA"/>
</dbReference>
<evidence type="ECO:0000313" key="2">
    <source>
        <dbReference type="EMBL" id="KRG20370.1"/>
    </source>
</evidence>
<accession>A0A0Q9YRP8</accession>
<keyword evidence="1" id="KW-1133">Transmembrane helix</keyword>
<protein>
    <submittedName>
        <fullName evidence="2">Uncharacterized protein</fullName>
    </submittedName>
</protein>
<gene>
    <name evidence="3" type="ORF">HT99x_012545</name>
    <name evidence="2" type="ORF">HT99x_02620</name>
</gene>
<reference evidence="3" key="3">
    <citation type="submission" date="2021-06" db="EMBL/GenBank/DDBJ databases">
        <title>Genomic Description and Analysis of Intracellular Bacteria, Candidatus Berkiella cookevillensis and Candidatus Berkiella aquae.</title>
        <authorList>
            <person name="Kidane D.T."/>
            <person name="Mehari Y.T."/>
            <person name="Rice F.C."/>
            <person name="Arivett B.A."/>
            <person name="Farone A.L."/>
            <person name="Berk S.G."/>
            <person name="Farone M.B."/>
        </authorList>
    </citation>
    <scope>NUCLEOTIDE SEQUENCE</scope>
    <source>
        <strain evidence="3">HT99</strain>
    </source>
</reference>
<reference evidence="3" key="2">
    <citation type="journal article" date="2016" name="Genome Announc.">
        <title>Draft Genome Sequences of Two Novel Amoeba-Resistant Intranuclear Bacteria, 'Candidatus Berkiella cookevillensis' and 'Candidatus Berkiella aquae'.</title>
        <authorList>
            <person name="Mehari Y.T."/>
            <person name="Arivett B.A."/>
            <person name="Farone A.L."/>
            <person name="Gunderson J.H."/>
            <person name="Farone M.B."/>
        </authorList>
    </citation>
    <scope>NUCLEOTIDE SEQUENCE</scope>
    <source>
        <strain evidence="3">HT99</strain>
    </source>
</reference>
<organism evidence="2">
    <name type="scientific">Candidatus Berkiella aquae</name>
    <dbReference type="NCBI Taxonomy" id="295108"/>
    <lineage>
        <taxon>Bacteria</taxon>
        <taxon>Pseudomonadati</taxon>
        <taxon>Pseudomonadota</taxon>
        <taxon>Gammaproteobacteria</taxon>
        <taxon>Candidatus Berkiellales</taxon>
        <taxon>Candidatus Berkiellaceae</taxon>
        <taxon>Candidatus Berkiella</taxon>
    </lineage>
</organism>
<evidence type="ECO:0000313" key="4">
    <source>
        <dbReference type="Proteomes" id="UP000051497"/>
    </source>
</evidence>
<keyword evidence="4" id="KW-1185">Reference proteome</keyword>
<dbReference type="EMBL" id="LKAJ01000013">
    <property type="protein sequence ID" value="KRG20370.1"/>
    <property type="molecule type" value="Genomic_DNA"/>
</dbReference>
<evidence type="ECO:0000313" key="3">
    <source>
        <dbReference type="EMBL" id="MCS5712263.1"/>
    </source>
</evidence>
<dbReference type="AlphaFoldDB" id="A0A0Q9YRP8"/>
<evidence type="ECO:0000256" key="1">
    <source>
        <dbReference type="SAM" id="Phobius"/>
    </source>
</evidence>
<proteinExistence type="predicted"/>
<feature type="transmembrane region" description="Helical" evidence="1">
    <location>
        <begin position="32"/>
        <end position="54"/>
    </location>
</feature>
<sequence>MRVLSIDEIPMVAGGSVEFLDLAYLWAGYHSLGMGITTFVGASIGASMGVFNLLFPIEGTIPIAGLLPTASLILLPCLLGGTIAFLEYNVANYCASWVATL</sequence>
<comment type="caution">
    <text evidence="2">The sequence shown here is derived from an EMBL/GenBank/DDBJ whole genome shotgun (WGS) entry which is preliminary data.</text>
</comment>